<reference evidence="2 3" key="1">
    <citation type="submission" date="2019-04" db="EMBL/GenBank/DDBJ databases">
        <authorList>
            <consortium name="DOE Joint Genome Institute"/>
            <person name="Mondo S."/>
            <person name="Kjaerbolling I."/>
            <person name="Vesth T."/>
            <person name="Frisvad J.C."/>
            <person name="Nybo J.L."/>
            <person name="Theobald S."/>
            <person name="Kildgaard S."/>
            <person name="Isbrandt T."/>
            <person name="Kuo A."/>
            <person name="Sato A."/>
            <person name="Lyhne E.K."/>
            <person name="Kogle M.E."/>
            <person name="Wiebenga A."/>
            <person name="Kun R.S."/>
            <person name="Lubbers R.J."/>
            <person name="Makela M.R."/>
            <person name="Barry K."/>
            <person name="Chovatia M."/>
            <person name="Clum A."/>
            <person name="Daum C."/>
            <person name="Haridas S."/>
            <person name="He G."/>
            <person name="LaButti K."/>
            <person name="Lipzen A."/>
            <person name="Riley R."/>
            <person name="Salamov A."/>
            <person name="Simmons B.A."/>
            <person name="Magnuson J.K."/>
            <person name="Henrissat B."/>
            <person name="Mortensen U.H."/>
            <person name="Larsen T.O."/>
            <person name="Devries R.P."/>
            <person name="Grigoriev I.V."/>
            <person name="Machida M."/>
            <person name="Baker S.E."/>
            <person name="Andersen M.R."/>
            <person name="Cantor M.N."/>
            <person name="Hua S.X."/>
        </authorList>
    </citation>
    <scope>NUCLEOTIDE SEQUENCE [LARGE SCALE GENOMIC DNA]</scope>
    <source>
        <strain evidence="2 3">CBS 117616</strain>
    </source>
</reference>
<keyword evidence="1" id="KW-0812">Transmembrane</keyword>
<proteinExistence type="predicted"/>
<feature type="transmembrane region" description="Helical" evidence="1">
    <location>
        <begin position="38"/>
        <end position="60"/>
    </location>
</feature>
<keyword evidence="1" id="KW-1133">Transmembrane helix</keyword>
<keyword evidence="3" id="KW-1185">Reference proteome</keyword>
<name>A0ABQ6W2D9_9EURO</name>
<keyword evidence="1" id="KW-0472">Membrane</keyword>
<feature type="transmembrane region" description="Helical" evidence="1">
    <location>
        <begin position="12"/>
        <end position="31"/>
    </location>
</feature>
<evidence type="ECO:0000313" key="2">
    <source>
        <dbReference type="EMBL" id="KAE8411307.1"/>
    </source>
</evidence>
<protein>
    <recommendedName>
        <fullName evidence="4">Secreted protein</fullName>
    </recommendedName>
</protein>
<dbReference type="EMBL" id="ML735881">
    <property type="protein sequence ID" value="KAE8411307.1"/>
    <property type="molecule type" value="Genomic_DNA"/>
</dbReference>
<evidence type="ECO:0000313" key="3">
    <source>
        <dbReference type="Proteomes" id="UP000325395"/>
    </source>
</evidence>
<accession>A0ABQ6W2D9</accession>
<gene>
    <name evidence="2" type="ORF">BDV36DRAFT_275084</name>
</gene>
<feature type="non-terminal residue" evidence="2">
    <location>
        <position position="1"/>
    </location>
</feature>
<evidence type="ECO:0008006" key="4">
    <source>
        <dbReference type="Google" id="ProtNLM"/>
    </source>
</evidence>
<dbReference type="Proteomes" id="UP000325395">
    <property type="component" value="Unassembled WGS sequence"/>
</dbReference>
<sequence length="281" mass="30966">MTVQNSATLPPTSSVVFVATLVTWLVIVLTAREAPTGVTMVVMVVLVAVELLVEATLSTVRWSNSCKSCREELQVKMATSLAASKLVPIRDTTTVMRSRGSVGHRPVMWLLGSREAETTAPVTTMDRVTREAHPHGLRVAVEVIMDMARMVATEPLALHPGSSSSSSKPLRPLRVDRLRMVMAPMADTLLLFRAWALRELLPLAWECLPLHRVCRLCTTAPVAAHHHHPLLPVKDHHLLPRVSNLLLLPHPLKETRYRTLPIFLVLGASLGKCGKRLSLIV</sequence>
<organism evidence="2 3">
    <name type="scientific">Aspergillus pseudocaelatus</name>
    <dbReference type="NCBI Taxonomy" id="1825620"/>
    <lineage>
        <taxon>Eukaryota</taxon>
        <taxon>Fungi</taxon>
        <taxon>Dikarya</taxon>
        <taxon>Ascomycota</taxon>
        <taxon>Pezizomycotina</taxon>
        <taxon>Eurotiomycetes</taxon>
        <taxon>Eurotiomycetidae</taxon>
        <taxon>Eurotiales</taxon>
        <taxon>Aspergillaceae</taxon>
        <taxon>Aspergillus</taxon>
        <taxon>Aspergillus subgen. Circumdati</taxon>
    </lineage>
</organism>
<evidence type="ECO:0000256" key="1">
    <source>
        <dbReference type="SAM" id="Phobius"/>
    </source>
</evidence>